<proteinExistence type="predicted"/>
<accession>A0A944MBP9</accession>
<name>A0A944MBP9_9GAMM</name>
<dbReference type="AlphaFoldDB" id="A0A944MBP9"/>
<reference evidence="1 2" key="1">
    <citation type="submission" date="2021-05" db="EMBL/GenBank/DDBJ databases">
        <title>Genetic and Functional Diversity in Clade A Lucinid endosymbionts from the Bahamas.</title>
        <authorList>
            <person name="Giani N.M."/>
            <person name="Engel A.S."/>
            <person name="Campbell B.J."/>
        </authorList>
    </citation>
    <scope>NUCLEOTIDE SEQUENCE [LARGE SCALE GENOMIC DNA]</scope>
    <source>
        <strain evidence="1">LUC16012Gg_MoonRockCtena</strain>
    </source>
</reference>
<dbReference type="Proteomes" id="UP000770889">
    <property type="component" value="Unassembled WGS sequence"/>
</dbReference>
<sequence>MSPQTAIKEILTFDETNLKLSPIEDSTAQSGPFLSSLQETWSADDPDNLACPSDQLRYSATRTRNDGEVILSNGGLQNTWIAAVNKRGLNTFAHHVGFWLVNYQMAVNTRDTEPSLVISLYDQALDQLRRGEPFHRILANGASSAAVAREYGHRNNRYNNRNGQFIGNDDFAREFHQLFFRINGDTEDTDYHENTTIEHTAWILTGMQLDREPFFNGTTLSHYWWTAPIDFTNHMDASGRNIQNNRQHISDAPEVLHQPITGLTAEDKLFNLAEVAIQHPESLDNLPVAFIEYFADDNLTDNKKEKIRKSWQAVVGNTDDFLHFLQAYAISTTFHDASTYKYRTAFSRNLTIYNQNTVDNEESYGNSNTPRNVMARQGAVAFIPVHDVFGNQTSLNAANSQNLFKEAYNNNVNHPNRIAKVREVCRDASGRIVSTWEKDWARRMPTNASGLYNVKDAGKWLWRRFTGDSGRNFTVLERAQVAALLAAGRDFASLADSANPDRLYTAAQLKSGATAALLSSLENQTLSLNSHSTELRRQANRRVGMAINFITMTPFMFASGGN</sequence>
<evidence type="ECO:0000313" key="1">
    <source>
        <dbReference type="EMBL" id="MBT2988110.1"/>
    </source>
</evidence>
<dbReference type="EMBL" id="JAHHGM010000003">
    <property type="protein sequence ID" value="MBT2988110.1"/>
    <property type="molecule type" value="Genomic_DNA"/>
</dbReference>
<evidence type="ECO:0000313" key="2">
    <source>
        <dbReference type="Proteomes" id="UP000770889"/>
    </source>
</evidence>
<organism evidence="1 2">
    <name type="scientific">Candidatus Thiodiazotropha taylori</name>
    <dbReference type="NCBI Taxonomy" id="2792791"/>
    <lineage>
        <taxon>Bacteria</taxon>
        <taxon>Pseudomonadati</taxon>
        <taxon>Pseudomonadota</taxon>
        <taxon>Gammaproteobacteria</taxon>
        <taxon>Chromatiales</taxon>
        <taxon>Sedimenticolaceae</taxon>
        <taxon>Candidatus Thiodiazotropha</taxon>
    </lineage>
</organism>
<gene>
    <name evidence="1" type="ORF">KME65_04030</name>
</gene>
<comment type="caution">
    <text evidence="1">The sequence shown here is derived from an EMBL/GenBank/DDBJ whole genome shotgun (WGS) entry which is preliminary data.</text>
</comment>
<protein>
    <submittedName>
        <fullName evidence="1">Uncharacterized protein</fullName>
    </submittedName>
</protein>